<protein>
    <submittedName>
        <fullName evidence="1">Uncharacterized protein</fullName>
    </submittedName>
</protein>
<gene>
    <name evidence="1" type="ORF">C1645_829011</name>
</gene>
<name>A0A397SKF3_9GLOM</name>
<dbReference type="AlphaFoldDB" id="A0A397SKF3"/>
<dbReference type="EMBL" id="QKYT01000354">
    <property type="protein sequence ID" value="RIA86603.1"/>
    <property type="molecule type" value="Genomic_DNA"/>
</dbReference>
<sequence>MDRVEEFLQEKRGELELDVNDIDVIYDQRVSGKAFLRLNKEQLTRNPGPLKLLYGLASAIAELVVPHFYIFVNKTEYLLNLVLFFPASYRQTAQKTHHVIIEQLKIQREIKSFNSLLELRQHISVDKPPVFQGYCVIIISGGSGVGKTHIIQIVNFIVNDEWIRTQMYPQIPKDIDKTEEVLIMSILFCQSIDFNKDETGPRCPLALILQIDEFQISTYWAITLQSFTISASQFKTTNLHLLPMNFSESEIIFDCFIIHYNNCNYILPNKSNIYNSIVNAIREIPVIIESNFRSKIKRV</sequence>
<evidence type="ECO:0000313" key="1">
    <source>
        <dbReference type="EMBL" id="RIA86603.1"/>
    </source>
</evidence>
<dbReference type="OrthoDB" id="2390206at2759"/>
<keyword evidence="2" id="KW-1185">Reference proteome</keyword>
<dbReference type="InterPro" id="IPR013761">
    <property type="entry name" value="SAM/pointed_sf"/>
</dbReference>
<dbReference type="Proteomes" id="UP000265703">
    <property type="component" value="Unassembled WGS sequence"/>
</dbReference>
<proteinExistence type="predicted"/>
<accession>A0A397SKF3</accession>
<comment type="caution">
    <text evidence="1">The sequence shown here is derived from an EMBL/GenBank/DDBJ whole genome shotgun (WGS) entry which is preliminary data.</text>
</comment>
<organism evidence="1 2">
    <name type="scientific">Glomus cerebriforme</name>
    <dbReference type="NCBI Taxonomy" id="658196"/>
    <lineage>
        <taxon>Eukaryota</taxon>
        <taxon>Fungi</taxon>
        <taxon>Fungi incertae sedis</taxon>
        <taxon>Mucoromycota</taxon>
        <taxon>Glomeromycotina</taxon>
        <taxon>Glomeromycetes</taxon>
        <taxon>Glomerales</taxon>
        <taxon>Glomeraceae</taxon>
        <taxon>Glomus</taxon>
    </lineage>
</organism>
<evidence type="ECO:0000313" key="2">
    <source>
        <dbReference type="Proteomes" id="UP000265703"/>
    </source>
</evidence>
<reference evidence="1 2" key="1">
    <citation type="submission" date="2018-06" db="EMBL/GenBank/DDBJ databases">
        <title>Comparative genomics reveals the genomic features of Rhizophagus irregularis, R. cerebriforme, R. diaphanum and Gigaspora rosea, and their symbiotic lifestyle signature.</title>
        <authorList>
            <person name="Morin E."/>
            <person name="San Clemente H."/>
            <person name="Chen E.C.H."/>
            <person name="De La Providencia I."/>
            <person name="Hainaut M."/>
            <person name="Kuo A."/>
            <person name="Kohler A."/>
            <person name="Murat C."/>
            <person name="Tang N."/>
            <person name="Roy S."/>
            <person name="Loubradou J."/>
            <person name="Henrissat B."/>
            <person name="Grigoriev I.V."/>
            <person name="Corradi N."/>
            <person name="Roux C."/>
            <person name="Martin F.M."/>
        </authorList>
    </citation>
    <scope>NUCLEOTIDE SEQUENCE [LARGE SCALE GENOMIC DNA]</scope>
    <source>
        <strain evidence="1 2">DAOM 227022</strain>
    </source>
</reference>
<dbReference type="Gene3D" id="1.10.150.50">
    <property type="entry name" value="Transcription Factor, Ets-1"/>
    <property type="match status" value="1"/>
</dbReference>